<dbReference type="Proteomes" id="UP001199296">
    <property type="component" value="Unassembled WGS sequence"/>
</dbReference>
<dbReference type="EMBL" id="JAJFAT010000002">
    <property type="protein sequence ID" value="MCC3144018.1"/>
    <property type="molecule type" value="Genomic_DNA"/>
</dbReference>
<organism evidence="11 12">
    <name type="scientific">Halanaerobium polyolivorans</name>
    <dbReference type="NCBI Taxonomy" id="2886943"/>
    <lineage>
        <taxon>Bacteria</taxon>
        <taxon>Bacillati</taxon>
        <taxon>Bacillota</taxon>
        <taxon>Clostridia</taxon>
        <taxon>Halanaerobiales</taxon>
        <taxon>Halanaerobiaceae</taxon>
        <taxon>Halanaerobium</taxon>
    </lineage>
</organism>
<evidence type="ECO:0000313" key="12">
    <source>
        <dbReference type="Proteomes" id="UP001199296"/>
    </source>
</evidence>
<dbReference type="Pfam" id="PF00924">
    <property type="entry name" value="MS_channel_2nd"/>
    <property type="match status" value="1"/>
</dbReference>
<evidence type="ECO:0000256" key="4">
    <source>
        <dbReference type="ARBA" id="ARBA00022692"/>
    </source>
</evidence>
<dbReference type="InterPro" id="IPR049142">
    <property type="entry name" value="MS_channel_1st"/>
</dbReference>
<dbReference type="Gene3D" id="1.10.287.1260">
    <property type="match status" value="1"/>
</dbReference>
<dbReference type="SUPFAM" id="SSF82689">
    <property type="entry name" value="Mechanosensitive channel protein MscS (YggB), C-terminal domain"/>
    <property type="match status" value="1"/>
</dbReference>
<proteinExistence type="inferred from homology"/>
<comment type="caution">
    <text evidence="11">The sequence shown here is derived from an EMBL/GenBank/DDBJ whole genome shotgun (WGS) entry which is preliminary data.</text>
</comment>
<evidence type="ECO:0000259" key="10">
    <source>
        <dbReference type="Pfam" id="PF21088"/>
    </source>
</evidence>
<name>A0AAW4WWH2_9FIRM</name>
<dbReference type="SUPFAM" id="SSF50182">
    <property type="entry name" value="Sm-like ribonucleoproteins"/>
    <property type="match status" value="1"/>
</dbReference>
<keyword evidence="12" id="KW-1185">Reference proteome</keyword>
<dbReference type="InterPro" id="IPR006685">
    <property type="entry name" value="MscS_channel_2nd"/>
</dbReference>
<dbReference type="AlphaFoldDB" id="A0AAW4WWH2"/>
<reference evidence="11 12" key="1">
    <citation type="submission" date="2021-10" db="EMBL/GenBank/DDBJ databases">
        <authorList>
            <person name="Grouzdev D.S."/>
            <person name="Pantiukh K.S."/>
            <person name="Krutkina M.S."/>
        </authorList>
    </citation>
    <scope>NUCLEOTIDE SEQUENCE [LARGE SCALE GENOMIC DNA]</scope>
    <source>
        <strain evidence="11 12">Z-7514</strain>
    </source>
</reference>
<feature type="domain" description="Mechanosensitive ion channel MscS" evidence="8">
    <location>
        <begin position="180"/>
        <end position="247"/>
    </location>
</feature>
<dbReference type="PANTHER" id="PTHR30566">
    <property type="entry name" value="YNAI-RELATED MECHANOSENSITIVE ION CHANNEL"/>
    <property type="match status" value="1"/>
</dbReference>
<dbReference type="SUPFAM" id="SSF82861">
    <property type="entry name" value="Mechanosensitive channel protein MscS (YggB), transmembrane region"/>
    <property type="match status" value="1"/>
</dbReference>
<feature type="transmembrane region" description="Helical" evidence="7">
    <location>
        <begin position="18"/>
        <end position="35"/>
    </location>
</feature>
<accession>A0AAW4WWH2</accession>
<gene>
    <name evidence="11" type="ORF">LJ207_01605</name>
</gene>
<feature type="transmembrane region" description="Helical" evidence="7">
    <location>
        <begin position="91"/>
        <end position="112"/>
    </location>
</feature>
<comment type="subcellular location">
    <subcellularLocation>
        <location evidence="1">Cell membrane</location>
        <topology evidence="1">Multi-pass membrane protein</topology>
    </subcellularLocation>
</comment>
<protein>
    <submittedName>
        <fullName evidence="11">Mechanosensitive ion channel family protein</fullName>
    </submittedName>
</protein>
<dbReference type="PANTHER" id="PTHR30566:SF25">
    <property type="entry name" value="INNER MEMBRANE PROTEIN"/>
    <property type="match status" value="1"/>
</dbReference>
<sequence length="359" mass="41928">MENLSLDTMIFNNSVHNYLRAFVFIISVYLIIKVFDKFLMEKLNIFIDKFSHSFAEMIKKLIKKRLYPLLYFLTIYIAFNQLRTIALLDNLINAVLMILSVVFTILIIQDIITYLLNKHWEKKQRSSEQEKILNITLIMIKAIIWVIAFLFILDNLNIEITGLLTGLGIGGIAIAFAAQNILNDLFNYFTIYFDKPFDVGDYIMISDYRGTIEHIGIKTTRLRSISGEELIISNTDLVNSRINNLKRMQRRRINFSFGVEYGTPLEKLKQIPGIIEEIIKAEENTEFDRAHFAEYGEFSLIFQVVFFVKSREYRVYMDIHQNINYKMNEKFKELGINFAFPTQTIHLDGGGKNNDNSKL</sequence>
<comment type="similarity">
    <text evidence="2">Belongs to the MscS (TC 1.A.23) family.</text>
</comment>
<dbReference type="GO" id="GO:0055085">
    <property type="term" value="P:transmembrane transport"/>
    <property type="evidence" value="ECO:0007669"/>
    <property type="project" value="InterPro"/>
</dbReference>
<feature type="transmembrane region" description="Helical" evidence="7">
    <location>
        <begin position="66"/>
        <end position="85"/>
    </location>
</feature>
<evidence type="ECO:0000256" key="7">
    <source>
        <dbReference type="SAM" id="Phobius"/>
    </source>
</evidence>
<dbReference type="Pfam" id="PF21082">
    <property type="entry name" value="MS_channel_3rd"/>
    <property type="match status" value="1"/>
</dbReference>
<feature type="domain" description="Mechanosensitive ion channel MscS C-terminal" evidence="9">
    <location>
        <begin position="253"/>
        <end position="338"/>
    </location>
</feature>
<dbReference type="RefSeq" id="WP_229343469.1">
    <property type="nucleotide sequence ID" value="NZ_JAJFAT010000002.1"/>
</dbReference>
<evidence type="ECO:0000256" key="2">
    <source>
        <dbReference type="ARBA" id="ARBA00008017"/>
    </source>
</evidence>
<evidence type="ECO:0000259" key="9">
    <source>
        <dbReference type="Pfam" id="PF21082"/>
    </source>
</evidence>
<evidence type="ECO:0000313" key="11">
    <source>
        <dbReference type="EMBL" id="MCC3144018.1"/>
    </source>
</evidence>
<evidence type="ECO:0000256" key="5">
    <source>
        <dbReference type="ARBA" id="ARBA00022989"/>
    </source>
</evidence>
<keyword evidence="6 7" id="KW-0472">Membrane</keyword>
<evidence type="ECO:0000256" key="1">
    <source>
        <dbReference type="ARBA" id="ARBA00004651"/>
    </source>
</evidence>
<dbReference type="InterPro" id="IPR010920">
    <property type="entry name" value="LSM_dom_sf"/>
</dbReference>
<keyword evidence="5 7" id="KW-1133">Transmembrane helix</keyword>
<dbReference type="Gene3D" id="3.30.70.100">
    <property type="match status" value="1"/>
</dbReference>
<feature type="transmembrane region" description="Helical" evidence="7">
    <location>
        <begin position="158"/>
        <end position="178"/>
    </location>
</feature>
<keyword evidence="3" id="KW-1003">Cell membrane</keyword>
<dbReference type="Pfam" id="PF21088">
    <property type="entry name" value="MS_channel_1st"/>
    <property type="match status" value="1"/>
</dbReference>
<dbReference type="InterPro" id="IPR011014">
    <property type="entry name" value="MscS_channel_TM-2"/>
</dbReference>
<feature type="domain" description="Mechanosensitive ion channel transmembrane helices 2/3" evidence="10">
    <location>
        <begin position="140"/>
        <end position="179"/>
    </location>
</feature>
<keyword evidence="4 7" id="KW-0812">Transmembrane</keyword>
<dbReference type="GO" id="GO:0005886">
    <property type="term" value="C:plasma membrane"/>
    <property type="evidence" value="ECO:0007669"/>
    <property type="project" value="UniProtKB-SubCell"/>
</dbReference>
<feature type="transmembrane region" description="Helical" evidence="7">
    <location>
        <begin position="132"/>
        <end position="152"/>
    </location>
</feature>
<dbReference type="InterPro" id="IPR023408">
    <property type="entry name" value="MscS_beta-dom_sf"/>
</dbReference>
<dbReference type="InterPro" id="IPR049278">
    <property type="entry name" value="MS_channel_C"/>
</dbReference>
<dbReference type="Gene3D" id="2.30.30.60">
    <property type="match status" value="1"/>
</dbReference>
<evidence type="ECO:0000259" key="8">
    <source>
        <dbReference type="Pfam" id="PF00924"/>
    </source>
</evidence>
<dbReference type="InterPro" id="IPR011066">
    <property type="entry name" value="MscS_channel_C_sf"/>
</dbReference>
<evidence type="ECO:0000256" key="3">
    <source>
        <dbReference type="ARBA" id="ARBA00022475"/>
    </source>
</evidence>
<evidence type="ECO:0000256" key="6">
    <source>
        <dbReference type="ARBA" id="ARBA00023136"/>
    </source>
</evidence>